<dbReference type="SMART" id="SM00268">
    <property type="entry name" value="ACTIN"/>
    <property type="match status" value="1"/>
</dbReference>
<gene>
    <name evidence="2" type="primary">Actr10</name>
    <name evidence="4" type="synonym">Arp10</name>
    <name evidence="2" type="ORF">g.24123</name>
</gene>
<dbReference type="AlphaFoldDB" id="A0A0C9RUG0"/>
<dbReference type="Proteomes" id="UP000694866">
    <property type="component" value="Unplaced"/>
</dbReference>
<name>A0A0C9RUG0_9HYME</name>
<comment type="similarity">
    <text evidence="1">Belongs to the actin family.</text>
</comment>
<dbReference type="RefSeq" id="XP_011301168.1">
    <property type="nucleotide sequence ID" value="XM_011302866.1"/>
</dbReference>
<dbReference type="SUPFAM" id="SSF53067">
    <property type="entry name" value="Actin-like ATPase domain"/>
    <property type="match status" value="2"/>
</dbReference>
<dbReference type="Gene3D" id="3.30.420.40">
    <property type="match status" value="2"/>
</dbReference>
<dbReference type="InterPro" id="IPR004000">
    <property type="entry name" value="Actin"/>
</dbReference>
<evidence type="ECO:0000313" key="2">
    <source>
        <dbReference type="EMBL" id="JAG81008.1"/>
    </source>
</evidence>
<dbReference type="GeneID" id="105265401"/>
<dbReference type="PANTHER" id="PTHR11937">
    <property type="entry name" value="ACTIN"/>
    <property type="match status" value="1"/>
</dbReference>
<dbReference type="InterPro" id="IPR043129">
    <property type="entry name" value="ATPase_NBD"/>
</dbReference>
<keyword evidence="3" id="KW-1185">Reference proteome</keyword>
<evidence type="ECO:0000313" key="4">
    <source>
        <dbReference type="RefSeq" id="XP_011301168.1"/>
    </source>
</evidence>
<dbReference type="Gene3D" id="3.90.640.10">
    <property type="entry name" value="Actin, Chain A, domain 4"/>
    <property type="match status" value="1"/>
</dbReference>
<accession>A0A9R1T1T4</accession>
<dbReference type="CDD" id="cd10207">
    <property type="entry name" value="ASKHA_NBD_Arp10"/>
    <property type="match status" value="1"/>
</dbReference>
<evidence type="ECO:0000313" key="3">
    <source>
        <dbReference type="Proteomes" id="UP000694866"/>
    </source>
</evidence>
<dbReference type="OrthoDB" id="337660at2759"/>
<proteinExistence type="inferred from homology"/>
<dbReference type="CTD" id="32969"/>
<dbReference type="KEGG" id="fas:105265401"/>
<protein>
    <submittedName>
        <fullName evidence="4">Actin-related protein 10</fullName>
    </submittedName>
    <submittedName>
        <fullName evidence="2">Actr10 protein</fullName>
    </submittedName>
</protein>
<organism evidence="2">
    <name type="scientific">Fopius arisanus</name>
    <dbReference type="NCBI Taxonomy" id="64838"/>
    <lineage>
        <taxon>Eukaryota</taxon>
        <taxon>Metazoa</taxon>
        <taxon>Ecdysozoa</taxon>
        <taxon>Arthropoda</taxon>
        <taxon>Hexapoda</taxon>
        <taxon>Insecta</taxon>
        <taxon>Pterygota</taxon>
        <taxon>Neoptera</taxon>
        <taxon>Endopterygota</taxon>
        <taxon>Hymenoptera</taxon>
        <taxon>Apocrita</taxon>
        <taxon>Ichneumonoidea</taxon>
        <taxon>Braconidae</taxon>
        <taxon>Opiinae</taxon>
        <taxon>Fopius</taxon>
    </lineage>
</organism>
<evidence type="ECO:0000256" key="1">
    <source>
        <dbReference type="RuleBase" id="RU000487"/>
    </source>
</evidence>
<sequence length="380" mass="42931">MSGKVSRPYENVRCLLEKQVVVLDIGAAYTKFGYAGEATPRGITKTEIKCTETKKIRPIFKYNSVDDLYQLLVEFLHAIFFKHVVITPKDKKLVVLESLLTPTKFRDTLAKVLFKHFEIASLMLLPSHLVTISTLGWDTALVLDVGYQDATLIPVYKGVPVLKAWQSLPLAAEAVHNRMLELFRESVPEVDFNEELIEDIKVRTCFVTSIERSRKLESQEPPVPPPSVKYPGLMTITIPGHIREKAFELLWERDNDNLSIPTMILDSLVKCPIDMRQQLAENILLVGGTVMTKGFTARLKSELISIASSNLYCEKLKSRNFKFHTPPCKPNYTVWLGGAIFGIADLPSRCILKENYLKDDRVPDWASLLYNKKEGSSSGI</sequence>
<reference evidence="2" key="1">
    <citation type="submission" date="2015-01" db="EMBL/GenBank/DDBJ databases">
        <title>Transcriptome Assembly of Fopius arisanus.</title>
        <authorList>
            <person name="Geib S."/>
        </authorList>
    </citation>
    <scope>NUCLEOTIDE SEQUENCE</scope>
</reference>
<reference evidence="4" key="2">
    <citation type="submission" date="2025-04" db="UniProtKB">
        <authorList>
            <consortium name="RefSeq"/>
        </authorList>
    </citation>
    <scope>IDENTIFICATION</scope>
    <source>
        <strain evidence="4">USDA-PBARC FA_bdor</strain>
        <tissue evidence="4">Whole organism</tissue>
    </source>
</reference>
<dbReference type="EMBL" id="GBYB01011241">
    <property type="protein sequence ID" value="JAG81008.1"/>
    <property type="molecule type" value="Transcribed_RNA"/>
</dbReference>
<dbReference type="Pfam" id="PF00022">
    <property type="entry name" value="Actin"/>
    <property type="match status" value="2"/>
</dbReference>
<accession>A0A0C9RUG0</accession>